<evidence type="ECO:0000256" key="1">
    <source>
        <dbReference type="SAM" id="MobiDB-lite"/>
    </source>
</evidence>
<reference evidence="3" key="2">
    <citation type="submission" date="2011-02" db="EMBL/GenBank/DDBJ databases">
        <authorList>
            <person name="MacLean D."/>
        </authorList>
    </citation>
    <scope>NUCLEOTIDE SEQUENCE</scope>
</reference>
<evidence type="ECO:0000313" key="3">
    <source>
        <dbReference type="EMBL" id="CCA17856.1"/>
    </source>
</evidence>
<reference evidence="3" key="1">
    <citation type="journal article" date="2011" name="PLoS Biol.">
        <title>Gene gain and loss during evolution of obligate parasitism in the white rust pathogen of Arabidopsis thaliana.</title>
        <authorList>
            <person name="Kemen E."/>
            <person name="Gardiner A."/>
            <person name="Schultz-Larsen T."/>
            <person name="Kemen A.C."/>
            <person name="Balmuth A.L."/>
            <person name="Robert-Seilaniantz A."/>
            <person name="Bailey K."/>
            <person name="Holub E."/>
            <person name="Studholme D.J."/>
            <person name="Maclean D."/>
            <person name="Jones J.D."/>
        </authorList>
    </citation>
    <scope>NUCLEOTIDE SEQUENCE</scope>
</reference>
<protein>
    <submittedName>
        <fullName evidence="3">PREDICTED: copia proteinlike putative</fullName>
    </submittedName>
</protein>
<dbReference type="PANTHER" id="PTHR11439">
    <property type="entry name" value="GAG-POL-RELATED RETROTRANSPOSON"/>
    <property type="match status" value="1"/>
</dbReference>
<feature type="domain" description="Reverse transcriptase Ty1/copia-type" evidence="2">
    <location>
        <begin position="196"/>
        <end position="420"/>
    </location>
</feature>
<evidence type="ECO:0000259" key="2">
    <source>
        <dbReference type="Pfam" id="PF07727"/>
    </source>
</evidence>
<feature type="compositionally biased region" description="Basic residues" evidence="1">
    <location>
        <begin position="126"/>
        <end position="140"/>
    </location>
</feature>
<gene>
    <name evidence="3" type="primary">AlNc14C41G3493</name>
    <name evidence="3" type="ORF">ALNC14_039990</name>
</gene>
<accession>F0W9N8</accession>
<dbReference type="PANTHER" id="PTHR11439:SF440">
    <property type="entry name" value="INTEGRASE CATALYTIC DOMAIN-CONTAINING PROTEIN"/>
    <property type="match status" value="1"/>
</dbReference>
<dbReference type="SUPFAM" id="SSF56672">
    <property type="entry name" value="DNA/RNA polymerases"/>
    <property type="match status" value="1"/>
</dbReference>
<sequence>MGEKHVLVAMVSLVGDPTTYREATQPAEAEKWCDAMRSEIVSLKANGTLEWVICPPGQKLLHSKWVFKTKNHRDGTLERFKARLVACGNEQAYGVVYILTFMQVAEGDGASWKVVTGGESGPGRNPKPKKKKVDRGRRSTWTRDEHRTHSRARKKDSGSDHQCTSEDGARQERECSQKDKWNIAIKEELQALEENGVWTVEMPPTDSNVLNTKWVFKTKTDANGKIERFKARLVACGNEQLFGIDYGLTFAAVIELSTVKVVLVLARKWGVPARHGDIPNAYVKTDKEVHVDIYLRIPQDMMILGEDMQKLGADTRSQIALRLKKSLHGLKQAGRLWSQLLHGKLEDAGFTRCTTDMCLYYKRLVNDMIVVGVYVDDLLVTASLSKLVEDFYAAIGTLSFKDLGEASKFLGMRVELSDGMVTSLISEDSNEIETDQRKYLVKEGSPGEPSIHEFQSLVGSLLWVVRCSRPDISFAVDKATLRTHQPALNDWKLAKRIARCLKGTKELKLHMQASATGGDNLLLESWSDADFATDKRDRKSVTGGVVTMKGAIVQWICKKQTGVSLSKMEAGFTSASHVGRELLGLDIRMKLICDFANRGIVRPALAELRAFLGLR</sequence>
<organism evidence="3">
    <name type="scientific">Albugo laibachii Nc14</name>
    <dbReference type="NCBI Taxonomy" id="890382"/>
    <lineage>
        <taxon>Eukaryota</taxon>
        <taxon>Sar</taxon>
        <taxon>Stramenopiles</taxon>
        <taxon>Oomycota</taxon>
        <taxon>Peronosporomycetes</taxon>
        <taxon>Albuginales</taxon>
        <taxon>Albuginaceae</taxon>
        <taxon>Albugo</taxon>
    </lineage>
</organism>
<feature type="compositionally biased region" description="Basic and acidic residues" evidence="1">
    <location>
        <begin position="155"/>
        <end position="175"/>
    </location>
</feature>
<dbReference type="EMBL" id="FR824086">
    <property type="protein sequence ID" value="CCA17856.1"/>
    <property type="molecule type" value="Genomic_DNA"/>
</dbReference>
<dbReference type="AlphaFoldDB" id="F0W9N8"/>
<dbReference type="HOGENOM" id="CLU_001650_21_3_1"/>
<proteinExistence type="predicted"/>
<dbReference type="InterPro" id="IPR013103">
    <property type="entry name" value="RVT_2"/>
</dbReference>
<dbReference type="InterPro" id="IPR043502">
    <property type="entry name" value="DNA/RNA_pol_sf"/>
</dbReference>
<name>F0W9N8_9STRA</name>
<feature type="region of interest" description="Disordered" evidence="1">
    <location>
        <begin position="115"/>
        <end position="175"/>
    </location>
</feature>
<dbReference type="CDD" id="cd09272">
    <property type="entry name" value="RNase_HI_RT_Ty1"/>
    <property type="match status" value="1"/>
</dbReference>
<dbReference type="Pfam" id="PF07727">
    <property type="entry name" value="RVT_2"/>
    <property type="match status" value="1"/>
</dbReference>